<comment type="caution">
    <text evidence="2">The sequence shown here is derived from an EMBL/GenBank/DDBJ whole genome shotgun (WGS) entry which is preliminary data.</text>
</comment>
<evidence type="ECO:0008006" key="4">
    <source>
        <dbReference type="Google" id="ProtNLM"/>
    </source>
</evidence>
<evidence type="ECO:0000313" key="2">
    <source>
        <dbReference type="EMBL" id="MFC6196855.1"/>
    </source>
</evidence>
<dbReference type="Proteomes" id="UP001596303">
    <property type="component" value="Unassembled WGS sequence"/>
</dbReference>
<evidence type="ECO:0000256" key="1">
    <source>
        <dbReference type="SAM" id="SignalP"/>
    </source>
</evidence>
<feature type="chain" id="PRO_5045063524" description="Elongation factor P" evidence="1">
    <location>
        <begin position="23"/>
        <end position="122"/>
    </location>
</feature>
<gene>
    <name evidence="2" type="ORF">ACFQDM_02130</name>
</gene>
<protein>
    <recommendedName>
        <fullName evidence="4">Elongation factor P</fullName>
    </recommendedName>
</protein>
<reference evidence="3" key="1">
    <citation type="journal article" date="2019" name="Int. J. Syst. Evol. Microbiol.">
        <title>The Global Catalogue of Microorganisms (GCM) 10K type strain sequencing project: providing services to taxonomists for standard genome sequencing and annotation.</title>
        <authorList>
            <consortium name="The Broad Institute Genomics Platform"/>
            <consortium name="The Broad Institute Genome Sequencing Center for Infectious Disease"/>
            <person name="Wu L."/>
            <person name="Ma J."/>
        </authorList>
    </citation>
    <scope>NUCLEOTIDE SEQUENCE [LARGE SCALE GENOMIC DNA]</scope>
    <source>
        <strain evidence="3">CGMCC-1.15741</strain>
    </source>
</reference>
<evidence type="ECO:0000313" key="3">
    <source>
        <dbReference type="Proteomes" id="UP001596303"/>
    </source>
</evidence>
<proteinExistence type="predicted"/>
<keyword evidence="1" id="KW-0732">Signal</keyword>
<organism evidence="2 3">
    <name type="scientific">Ponticaulis profundi</name>
    <dbReference type="NCBI Taxonomy" id="2665222"/>
    <lineage>
        <taxon>Bacteria</taxon>
        <taxon>Pseudomonadati</taxon>
        <taxon>Pseudomonadota</taxon>
        <taxon>Alphaproteobacteria</taxon>
        <taxon>Hyphomonadales</taxon>
        <taxon>Hyphomonadaceae</taxon>
        <taxon>Ponticaulis</taxon>
    </lineage>
</organism>
<keyword evidence="3" id="KW-1185">Reference proteome</keyword>
<feature type="signal peptide" evidence="1">
    <location>
        <begin position="1"/>
        <end position="22"/>
    </location>
</feature>
<dbReference type="RefSeq" id="WP_377374816.1">
    <property type="nucleotide sequence ID" value="NZ_JBHSSW010000003.1"/>
</dbReference>
<dbReference type="EMBL" id="JBHSSW010000003">
    <property type="protein sequence ID" value="MFC6196855.1"/>
    <property type="molecule type" value="Genomic_DNA"/>
</dbReference>
<name>A0ABW1S5I2_9PROT</name>
<sequence length="122" mass="13508">MKKLLLTLVSPVLALMPAAAHADEKCRLGKQVYEFKPTGKKISVKDLSSKEGNALASDDNSFMKLPPPNYNLKERLPKGTEFYTTKAGAFLKIPDIDGESIKSIFKTRDGMIEIYKGEPTCK</sequence>
<accession>A0ABW1S5I2</accession>